<protein>
    <submittedName>
        <fullName evidence="5">Tetratricopeptide repeat protein</fullName>
    </submittedName>
</protein>
<dbReference type="PANTHER" id="PTHR45586">
    <property type="entry name" value="TPR REPEAT-CONTAINING PROTEIN PA4667"/>
    <property type="match status" value="1"/>
</dbReference>
<evidence type="ECO:0000256" key="4">
    <source>
        <dbReference type="SAM" id="SignalP"/>
    </source>
</evidence>
<keyword evidence="2" id="KW-0802">TPR repeat</keyword>
<dbReference type="Gene3D" id="1.25.40.10">
    <property type="entry name" value="Tetratricopeptide repeat domain"/>
    <property type="match status" value="1"/>
</dbReference>
<evidence type="ECO:0000256" key="3">
    <source>
        <dbReference type="SAM" id="MobiDB-lite"/>
    </source>
</evidence>
<keyword evidence="6" id="KW-1185">Reference proteome</keyword>
<dbReference type="KEGG" id="mbd:MEBOL_006233"/>
<dbReference type="SUPFAM" id="SSF48452">
    <property type="entry name" value="TPR-like"/>
    <property type="match status" value="1"/>
</dbReference>
<feature type="region of interest" description="Disordered" evidence="3">
    <location>
        <begin position="218"/>
        <end position="241"/>
    </location>
</feature>
<dbReference type="InterPro" id="IPR011990">
    <property type="entry name" value="TPR-like_helical_dom_sf"/>
</dbReference>
<gene>
    <name evidence="5" type="ORF">MEBOL_006233</name>
</gene>
<dbReference type="PANTHER" id="PTHR45586:SF1">
    <property type="entry name" value="LIPOPOLYSACCHARIDE ASSEMBLY PROTEIN B"/>
    <property type="match status" value="1"/>
</dbReference>
<feature type="chain" id="PRO_5013304265" evidence="4">
    <location>
        <begin position="21"/>
        <end position="241"/>
    </location>
</feature>
<sequence length="241" mass="26928">MPLCYQPAMLLWLVVAGTLAASMDVPVSGDLTPALALEAEGDSEGALAGVLEVLRAWPTQALPRLEAARLLLKLGGDLDQVEAHLQVAAAAAPDNPRMHYLWGLLWEERGQMSQAAKAYERAVLLRSTYEEARFRLAGVWASLEDWLKAEMHYRLLAKARPEWVQVRLQLARVIEEQGRVVDAERELLLLKNEQPGNLLVLNQLAGLYERTGRSRLAAQVRAQSRPPDPPKKMRPLRPSHR</sequence>
<keyword evidence="1" id="KW-0677">Repeat</keyword>
<dbReference type="AlphaFoldDB" id="A0A250ILW3"/>
<evidence type="ECO:0000313" key="5">
    <source>
        <dbReference type="EMBL" id="ATB32744.1"/>
    </source>
</evidence>
<dbReference type="RefSeq" id="WP_245918988.1">
    <property type="nucleotide sequence ID" value="NZ_CP022163.1"/>
</dbReference>
<proteinExistence type="predicted"/>
<reference evidence="5 6" key="1">
    <citation type="submission" date="2017-06" db="EMBL/GenBank/DDBJ databases">
        <authorList>
            <person name="Kim H.J."/>
            <person name="Triplett B.A."/>
        </authorList>
    </citation>
    <scope>NUCLEOTIDE SEQUENCE [LARGE SCALE GENOMIC DNA]</scope>
    <source>
        <strain evidence="5 6">DSM 14713</strain>
    </source>
</reference>
<evidence type="ECO:0000256" key="2">
    <source>
        <dbReference type="ARBA" id="ARBA00022803"/>
    </source>
</evidence>
<keyword evidence="4" id="KW-0732">Signal</keyword>
<evidence type="ECO:0000313" key="6">
    <source>
        <dbReference type="Proteomes" id="UP000217289"/>
    </source>
</evidence>
<dbReference type="InterPro" id="IPR051012">
    <property type="entry name" value="CellSynth/LPSAsmb/PSIAsmb"/>
</dbReference>
<organism evidence="5 6">
    <name type="scientific">Melittangium boletus DSM 14713</name>
    <dbReference type="NCBI Taxonomy" id="1294270"/>
    <lineage>
        <taxon>Bacteria</taxon>
        <taxon>Pseudomonadati</taxon>
        <taxon>Myxococcota</taxon>
        <taxon>Myxococcia</taxon>
        <taxon>Myxococcales</taxon>
        <taxon>Cystobacterineae</taxon>
        <taxon>Archangiaceae</taxon>
        <taxon>Melittangium</taxon>
    </lineage>
</organism>
<feature type="compositionally biased region" description="Basic residues" evidence="3">
    <location>
        <begin position="232"/>
        <end position="241"/>
    </location>
</feature>
<dbReference type="EMBL" id="CP022163">
    <property type="protein sequence ID" value="ATB32744.1"/>
    <property type="molecule type" value="Genomic_DNA"/>
</dbReference>
<dbReference type="Proteomes" id="UP000217289">
    <property type="component" value="Chromosome"/>
</dbReference>
<feature type="signal peptide" evidence="4">
    <location>
        <begin position="1"/>
        <end position="20"/>
    </location>
</feature>
<accession>A0A250ILW3</accession>
<name>A0A250ILW3_9BACT</name>
<evidence type="ECO:0000256" key="1">
    <source>
        <dbReference type="ARBA" id="ARBA00022737"/>
    </source>
</evidence>